<feature type="transmembrane region" description="Helical" evidence="2">
    <location>
        <begin position="669"/>
        <end position="687"/>
    </location>
</feature>
<keyword evidence="2" id="KW-0472">Membrane</keyword>
<dbReference type="NCBIfam" id="TIGR02226">
    <property type="entry name" value="two_anch"/>
    <property type="match status" value="1"/>
</dbReference>
<accession>A0A838XRQ9</accession>
<dbReference type="CDD" id="cd03143">
    <property type="entry name" value="A4_beta-galactosidase_middle_domain"/>
    <property type="match status" value="1"/>
</dbReference>
<evidence type="ECO:0000313" key="5">
    <source>
        <dbReference type="EMBL" id="MBA4611246.1"/>
    </source>
</evidence>
<dbReference type="AlphaFoldDB" id="A0A838XRQ9"/>
<proteinExistence type="predicted"/>
<dbReference type="SUPFAM" id="SSF52317">
    <property type="entry name" value="Class I glutamine amidotransferase-like"/>
    <property type="match status" value="1"/>
</dbReference>
<dbReference type="Pfam" id="PF13709">
    <property type="entry name" value="DUF4159"/>
    <property type="match status" value="1"/>
</dbReference>
<feature type="compositionally biased region" description="Low complexity" evidence="1">
    <location>
        <begin position="531"/>
        <end position="548"/>
    </location>
</feature>
<keyword evidence="2" id="KW-1133">Transmembrane helix</keyword>
<comment type="caution">
    <text evidence="5">The sequence shown here is derived from an EMBL/GenBank/DDBJ whole genome shotgun (WGS) entry which is preliminary data.</text>
</comment>
<keyword evidence="6" id="KW-1185">Reference proteome</keyword>
<gene>
    <name evidence="5" type="ORF">H1W37_06270</name>
</gene>
<dbReference type="PANTHER" id="PTHR37464">
    <property type="entry name" value="BLL2463 PROTEIN"/>
    <property type="match status" value="1"/>
</dbReference>
<protein>
    <submittedName>
        <fullName evidence="5">DUF4159 domain-containing protein</fullName>
    </submittedName>
</protein>
<evidence type="ECO:0000259" key="3">
    <source>
        <dbReference type="Pfam" id="PF07584"/>
    </source>
</evidence>
<organism evidence="5 6">
    <name type="scientific">Stappia taiwanensis</name>
    <dbReference type="NCBI Taxonomy" id="992267"/>
    <lineage>
        <taxon>Bacteria</taxon>
        <taxon>Pseudomonadati</taxon>
        <taxon>Pseudomonadota</taxon>
        <taxon>Alphaproteobacteria</taxon>
        <taxon>Hyphomicrobiales</taxon>
        <taxon>Stappiaceae</taxon>
        <taxon>Stappia</taxon>
    </lineage>
</organism>
<dbReference type="Gene3D" id="3.40.50.12140">
    <property type="entry name" value="Domain of unknown function DUF4159"/>
    <property type="match status" value="1"/>
</dbReference>
<dbReference type="InterPro" id="IPR011933">
    <property type="entry name" value="Double_TM_dom"/>
</dbReference>
<evidence type="ECO:0000313" key="6">
    <source>
        <dbReference type="Proteomes" id="UP000559404"/>
    </source>
</evidence>
<feature type="domain" description="DUF4159" evidence="4">
    <location>
        <begin position="710"/>
        <end position="928"/>
    </location>
</feature>
<feature type="transmembrane region" description="Helical" evidence="2">
    <location>
        <begin position="638"/>
        <end position="657"/>
    </location>
</feature>
<evidence type="ECO:0000256" key="2">
    <source>
        <dbReference type="SAM" id="Phobius"/>
    </source>
</evidence>
<evidence type="ECO:0000259" key="4">
    <source>
        <dbReference type="Pfam" id="PF13709"/>
    </source>
</evidence>
<feature type="region of interest" description="Disordered" evidence="1">
    <location>
        <begin position="531"/>
        <end position="550"/>
    </location>
</feature>
<reference evidence="5 6" key="2">
    <citation type="submission" date="2020-08" db="EMBL/GenBank/DDBJ databases">
        <title>Stappia taiwanensis sp. nov., isolated from a coastal thermal spring.</title>
        <authorList>
            <person name="Kampfer P."/>
        </authorList>
    </citation>
    <scope>NUCLEOTIDE SEQUENCE [LARGE SCALE GENOMIC DNA]</scope>
    <source>
        <strain evidence="5 6">DSM 23284</strain>
    </source>
</reference>
<evidence type="ECO:0000256" key="1">
    <source>
        <dbReference type="SAM" id="MobiDB-lite"/>
    </source>
</evidence>
<dbReference type="RefSeq" id="WP_181759436.1">
    <property type="nucleotide sequence ID" value="NZ_BMCR01000002.1"/>
</dbReference>
<feature type="transmembrane region" description="Helical" evidence="2">
    <location>
        <begin position="6"/>
        <end position="28"/>
    </location>
</feature>
<keyword evidence="2" id="KW-0812">Transmembrane</keyword>
<dbReference type="Proteomes" id="UP000559404">
    <property type="component" value="Unassembled WGS sequence"/>
</dbReference>
<feature type="transmembrane region" description="Helical" evidence="2">
    <location>
        <begin position="61"/>
        <end position="83"/>
    </location>
</feature>
<name>A0A838XRQ9_9HYPH</name>
<dbReference type="InterPro" id="IPR025297">
    <property type="entry name" value="DUF4159"/>
</dbReference>
<feature type="domain" description="Aerotolerance regulator N-terminal" evidence="3">
    <location>
        <begin position="8"/>
        <end position="81"/>
    </location>
</feature>
<reference evidence="5 6" key="1">
    <citation type="submission" date="2020-07" db="EMBL/GenBank/DDBJ databases">
        <authorList>
            <person name="Li M."/>
        </authorList>
    </citation>
    <scope>NUCLEOTIDE SEQUENCE [LARGE SCALE GENOMIC DNA]</scope>
    <source>
        <strain evidence="5 6">DSM 23284</strain>
    </source>
</reference>
<dbReference type="EMBL" id="JACEON010000004">
    <property type="protein sequence ID" value="MBA4611246.1"/>
    <property type="molecule type" value="Genomic_DNA"/>
</dbReference>
<sequence length="948" mass="100242">MSGLLPLGFTAPFMLAALLALPVIWWLLRLIPPRPKQVAFPPVRLLADIDRHEETPDKSPWWLTLLRLLLAASLIVALAGPVWRPVSAPPAGDGPLWVLFDNGWASARSWDVRRAAAERLLRDAETNGRPVLLAATAEGADQPLQPDTASVALDRLRALEPRSWPTARGALTLSLRKAAAELPPAAVVWLSDGIGGEGSARFVADLGAIAGTAELTVLTGLAPPAALFAARNDVDALTAQVAKAAGDSTPITVRALDSKGLVLGETTLSAPAANAPSAEQTVRFDLPVELRNDVARLEITGETSAAGVQLLDDRWQRRTVGLVSGTAAGAAQPLLSPLYYLDRALQPFSEIRRPRQTDLADALPELTDQGLSVLLLADVGRIPDQALPSVTRWIEQGGILVRFAGPRLAGGADPLVPVRLRAGDRSLGGSLSWQEPQALAPFPEGSPFFAMPVPTDVSVARQVLAEPGPDLGERTWALLADGTPLVTAAPLGRGSIVLFHVTADTAWSNLPLSGTFVEMLRRVVRLSAAATATDTAAKGTGTTSANGAREGGLLPPLRVLDGFGRFGAPDAAALPLEPRGTVTASRRHPPGIYGATDAFRAVNLFSDTAEVPPLDLAALGTRARIESYPTSGPRDLRAPLFLLALLLLFADAIAMMVLRGDTGQARRRLSSGLGLVLLLGLALAPAMPRPALAQETSSDLFALDATLETRLAYVVTGIASRDEASRRGLFGLTRYLATRTALEPEPPIGIDIARDELAFFPLLYWPVSAEMALPSPEAMARIDTYMRNGGTILFDTADQLSAGLTGGGASLAGLQLRALLDGLDIPPLEPVPPDHVLTKAFYLLDAFPGRYAGGPLWVEAMETSAEGPAGRPVRGGDGVSPVLITGNDFAAAWAIDEAGSYLFPTVPQNPRQREFAYRAGVNIIMYAMTGNYKADQVHIPALLERLGQ</sequence>
<dbReference type="PANTHER" id="PTHR37464:SF1">
    <property type="entry name" value="BLL2463 PROTEIN"/>
    <property type="match status" value="1"/>
</dbReference>
<dbReference type="InterPro" id="IPR029062">
    <property type="entry name" value="Class_I_gatase-like"/>
</dbReference>
<dbReference type="InterPro" id="IPR024163">
    <property type="entry name" value="Aerotolerance_reg_N"/>
</dbReference>
<dbReference type="Pfam" id="PF07584">
    <property type="entry name" value="BatA"/>
    <property type="match status" value="1"/>
</dbReference>